<evidence type="ECO:0000256" key="1">
    <source>
        <dbReference type="SAM" id="MobiDB-lite"/>
    </source>
</evidence>
<evidence type="ECO:0000313" key="3">
    <source>
        <dbReference type="EMBL" id="CUN79305.1"/>
    </source>
</evidence>
<protein>
    <submittedName>
        <fullName evidence="3">Extracellular solute-binding protein</fullName>
    </submittedName>
</protein>
<sequence length="470" mass="51686">MKLRKLAALSLAAAMAAGTLAGCSSKPAETKPAETTAAPAGETTEAAKAEDTTAAASDAKGQIYYLNFKPEVADVWVELAEKYTAETGVPMKVQTAAAGTYEQTLKSEVAKKEPPTLFQINGPIGYKSWAKYCRDLKDSDIYSHLVDKSMAVTDGDGVYGIPYVVEGYGIIYNDAVMQKYFALDGAKAKSMDEIKNFDTLKAVAEDMQARKADLGIEGVFASTSFAPGEDWRWQTHLANLPIYYEYKDDNVSDKDAIDFKYSDNFKNIFDLYLNNSCTDPKMVGAKTVEDSMAEFALGKVAMVQNGNWGWSQVAGVEGNTVKEEDVKFLPIYTGVAGEEKQGLCIGTENFFSINSQAKEEDQQASLDFLTWLFSSDTGKDYVTNKLGFIAPFDTFTADEKPTDPLAKEVDRYMSNTDLYSVSWNFTSFPSQTFKDNFGASLLQYAQGGKEWQAVVDDMKADWANEKAMTK</sequence>
<feature type="compositionally biased region" description="Low complexity" evidence="1">
    <location>
        <begin position="33"/>
        <end position="44"/>
    </location>
</feature>
<dbReference type="InterPro" id="IPR050490">
    <property type="entry name" value="Bact_solute-bd_prot1"/>
</dbReference>
<keyword evidence="2" id="KW-0732">Signal</keyword>
<dbReference type="Proteomes" id="UP000095651">
    <property type="component" value="Unassembled WGS sequence"/>
</dbReference>
<name>A0A173ZVQ6_9FIRM</name>
<dbReference type="InterPro" id="IPR006059">
    <property type="entry name" value="SBP"/>
</dbReference>
<dbReference type="Gene3D" id="3.40.190.10">
    <property type="entry name" value="Periplasmic binding protein-like II"/>
    <property type="match status" value="1"/>
</dbReference>
<feature type="region of interest" description="Disordered" evidence="1">
    <location>
        <begin position="23"/>
        <end position="53"/>
    </location>
</feature>
<proteinExistence type="predicted"/>
<dbReference type="PROSITE" id="PS51257">
    <property type="entry name" value="PROKAR_LIPOPROTEIN"/>
    <property type="match status" value="1"/>
</dbReference>
<feature type="signal peptide" evidence="2">
    <location>
        <begin position="1"/>
        <end position="21"/>
    </location>
</feature>
<accession>A0A173ZVQ6</accession>
<evidence type="ECO:0000313" key="4">
    <source>
        <dbReference type="Proteomes" id="UP000095651"/>
    </source>
</evidence>
<feature type="chain" id="PRO_5038552557" evidence="2">
    <location>
        <begin position="22"/>
        <end position="470"/>
    </location>
</feature>
<evidence type="ECO:0000256" key="2">
    <source>
        <dbReference type="SAM" id="SignalP"/>
    </source>
</evidence>
<organism evidence="3 4">
    <name type="scientific">Hungatella hathewayi</name>
    <dbReference type="NCBI Taxonomy" id="154046"/>
    <lineage>
        <taxon>Bacteria</taxon>
        <taxon>Bacillati</taxon>
        <taxon>Bacillota</taxon>
        <taxon>Clostridia</taxon>
        <taxon>Lachnospirales</taxon>
        <taxon>Lachnospiraceae</taxon>
        <taxon>Hungatella</taxon>
    </lineage>
</organism>
<dbReference type="EMBL" id="CYZE01000002">
    <property type="protein sequence ID" value="CUN79305.1"/>
    <property type="molecule type" value="Genomic_DNA"/>
</dbReference>
<gene>
    <name evidence="3" type="ORF">ERS852407_01108</name>
</gene>
<reference evidence="3 4" key="1">
    <citation type="submission" date="2015-09" db="EMBL/GenBank/DDBJ databases">
        <authorList>
            <consortium name="Pathogen Informatics"/>
        </authorList>
    </citation>
    <scope>NUCLEOTIDE SEQUENCE [LARGE SCALE GENOMIC DNA]</scope>
    <source>
        <strain evidence="3 4">2789STDY5608850</strain>
    </source>
</reference>
<dbReference type="PANTHER" id="PTHR43649">
    <property type="entry name" value="ARABINOSE-BINDING PROTEIN-RELATED"/>
    <property type="match status" value="1"/>
</dbReference>
<dbReference type="AlphaFoldDB" id="A0A173ZVQ6"/>
<dbReference type="SUPFAM" id="SSF53850">
    <property type="entry name" value="Periplasmic binding protein-like II"/>
    <property type="match status" value="1"/>
</dbReference>
<dbReference type="RefSeq" id="WP_055653361.1">
    <property type="nucleotide sequence ID" value="NZ_CABIXC010000002.1"/>
</dbReference>
<dbReference type="Pfam" id="PF13416">
    <property type="entry name" value="SBP_bac_8"/>
    <property type="match status" value="1"/>
</dbReference>